<dbReference type="Pfam" id="PF01425">
    <property type="entry name" value="Amidase"/>
    <property type="match status" value="1"/>
</dbReference>
<evidence type="ECO:0000313" key="12">
    <source>
        <dbReference type="EMBL" id="MBP3193083.1"/>
    </source>
</evidence>
<dbReference type="InterPro" id="IPR036928">
    <property type="entry name" value="AS_sf"/>
</dbReference>
<comment type="subunit">
    <text evidence="2 10">Heterotrimer of A, B and C subunits.</text>
</comment>
<dbReference type="GO" id="GO:0006412">
    <property type="term" value="P:translation"/>
    <property type="evidence" value="ECO:0007669"/>
    <property type="project" value="UniProtKB-UniRule"/>
</dbReference>
<dbReference type="InterPro" id="IPR004412">
    <property type="entry name" value="GatA"/>
</dbReference>
<comment type="similarity">
    <text evidence="1 10">Belongs to the amidase family. GatA subfamily.</text>
</comment>
<dbReference type="AlphaFoldDB" id="A0A8J7RN40"/>
<dbReference type="GO" id="GO:0005524">
    <property type="term" value="F:ATP binding"/>
    <property type="evidence" value="ECO:0007669"/>
    <property type="project" value="UniProtKB-KW"/>
</dbReference>
<keyword evidence="5 10" id="KW-0436">Ligase</keyword>
<dbReference type="GO" id="GO:0050567">
    <property type="term" value="F:glutaminyl-tRNA synthase (glutamine-hydrolyzing) activity"/>
    <property type="evidence" value="ECO:0007669"/>
    <property type="project" value="UniProtKB-UniRule"/>
</dbReference>
<dbReference type="EMBL" id="JAFIDN010000008">
    <property type="protein sequence ID" value="MBP3193083.1"/>
    <property type="molecule type" value="Genomic_DNA"/>
</dbReference>
<comment type="catalytic activity">
    <reaction evidence="9 10">
        <text>L-glutamyl-tRNA(Gln) + L-glutamine + ATP + H2O = L-glutaminyl-tRNA(Gln) + L-glutamate + ADP + phosphate + H(+)</text>
        <dbReference type="Rhea" id="RHEA:17521"/>
        <dbReference type="Rhea" id="RHEA-COMP:9681"/>
        <dbReference type="Rhea" id="RHEA-COMP:9684"/>
        <dbReference type="ChEBI" id="CHEBI:15377"/>
        <dbReference type="ChEBI" id="CHEBI:15378"/>
        <dbReference type="ChEBI" id="CHEBI:29985"/>
        <dbReference type="ChEBI" id="CHEBI:30616"/>
        <dbReference type="ChEBI" id="CHEBI:43474"/>
        <dbReference type="ChEBI" id="CHEBI:58359"/>
        <dbReference type="ChEBI" id="CHEBI:78520"/>
        <dbReference type="ChEBI" id="CHEBI:78521"/>
        <dbReference type="ChEBI" id="CHEBI:456216"/>
        <dbReference type="EC" id="6.3.5.7"/>
    </reaction>
</comment>
<evidence type="ECO:0000256" key="8">
    <source>
        <dbReference type="ARBA" id="ARBA00022917"/>
    </source>
</evidence>
<comment type="caution">
    <text evidence="12">The sequence shown here is derived from an EMBL/GenBank/DDBJ whole genome shotgun (WGS) entry which is preliminary data.</text>
</comment>
<sequence>MRGIRDKFSSGDASLSEVVNGYLSVISRKNQEINAFTSVHADEAAERAEVIGKKIKEGTAGPLAGTVIGIKEVLCQKGYPATCASRMLENYEAVYDATVVRRLMEQDAVIVGRLNMDEFAMGSSTENTIHGPAKNPHNANKVTGGSSGGSAAAVAADMCSATLGTDTGGSIRQPASYCGVVGLKPSYGRVSRYGLIAYASSFDSIGPLTHNVSDAATILKAIAGHDPSDATSSSRPVPDYPALLENPEPAIKIGIPDEYFGDGLDPVIRERVMDTARNMEKKGAELVSISLPHLKYAIATYYILATAEASSNLARFDGIRYGHRADIQEVRKELKNEEEAIRQSLGTNGNGKSGREKLDKALLAMDSPMIRLYKKSRTEGFGTEVKRRIMLGTYVLSAGYYDAYYGKAQRIRRLIKQDFQDVFSKVDVIISPTAPTTAFDLGSKVNDPLQMYLNDIYTISANLAGICGINVPAGLHSDDGLPIGVQFMADAFDEPGLLNAARIAEQALAG</sequence>
<dbReference type="InterPro" id="IPR023631">
    <property type="entry name" value="Amidase_dom"/>
</dbReference>
<dbReference type="Gene3D" id="3.90.1300.10">
    <property type="entry name" value="Amidase signature (AS) domain"/>
    <property type="match status" value="1"/>
</dbReference>
<feature type="active site" description="Charge relay system" evidence="10">
    <location>
        <position position="146"/>
    </location>
</feature>
<reference evidence="12" key="1">
    <citation type="submission" date="2021-02" db="EMBL/GenBank/DDBJ databases">
        <title>Natronogracilivirga saccharolytica gen. nov. sp. nov. a new anaerobic, haloalkiliphilic carbohydrate-fermenting bacterium from soda lake and proposing of Cyclonatronumiaceae fam. nov. in the phylum Balneolaeota.</title>
        <authorList>
            <person name="Zhilina T.N."/>
            <person name="Sorokin D.Y."/>
            <person name="Zavarzina D.G."/>
            <person name="Toshchakov S.V."/>
            <person name="Kublanov I.V."/>
        </authorList>
    </citation>
    <scope>NUCLEOTIDE SEQUENCE</scope>
    <source>
        <strain evidence="12">Z-1702</strain>
    </source>
</reference>
<feature type="active site" description="Charge relay system" evidence="10">
    <location>
        <position position="71"/>
    </location>
</feature>
<organism evidence="12 13">
    <name type="scientific">Natronogracilivirga saccharolytica</name>
    <dbReference type="NCBI Taxonomy" id="2812953"/>
    <lineage>
        <taxon>Bacteria</taxon>
        <taxon>Pseudomonadati</taxon>
        <taxon>Balneolota</taxon>
        <taxon>Balneolia</taxon>
        <taxon>Balneolales</taxon>
        <taxon>Cyclonatronaceae</taxon>
        <taxon>Natronogracilivirga</taxon>
    </lineage>
</organism>
<feature type="active site" description="Acyl-ester intermediate" evidence="10">
    <location>
        <position position="170"/>
    </location>
</feature>
<evidence type="ECO:0000256" key="4">
    <source>
        <dbReference type="ARBA" id="ARBA00014428"/>
    </source>
</evidence>
<feature type="domain" description="Amidase" evidence="11">
    <location>
        <begin position="17"/>
        <end position="498"/>
    </location>
</feature>
<keyword evidence="6 10" id="KW-0547">Nucleotide-binding</keyword>
<dbReference type="Proteomes" id="UP000673975">
    <property type="component" value="Unassembled WGS sequence"/>
</dbReference>
<protein>
    <recommendedName>
        <fullName evidence="4 10">Glutamyl-tRNA(Gln) amidotransferase subunit A</fullName>
        <shortName evidence="10">Glu-ADT subunit A</shortName>
        <ecNumber evidence="3 10">6.3.5.7</ecNumber>
    </recommendedName>
</protein>
<dbReference type="EC" id="6.3.5.7" evidence="3 10"/>
<dbReference type="InterPro" id="IPR000120">
    <property type="entry name" value="Amidase"/>
</dbReference>
<evidence type="ECO:0000256" key="7">
    <source>
        <dbReference type="ARBA" id="ARBA00022840"/>
    </source>
</evidence>
<dbReference type="PROSITE" id="PS00571">
    <property type="entry name" value="AMIDASES"/>
    <property type="match status" value="1"/>
</dbReference>
<evidence type="ECO:0000259" key="11">
    <source>
        <dbReference type="Pfam" id="PF01425"/>
    </source>
</evidence>
<keyword evidence="8 10" id="KW-0648">Protein biosynthesis</keyword>
<keyword evidence="13" id="KW-1185">Reference proteome</keyword>
<evidence type="ECO:0000256" key="6">
    <source>
        <dbReference type="ARBA" id="ARBA00022741"/>
    </source>
</evidence>
<evidence type="ECO:0000256" key="10">
    <source>
        <dbReference type="HAMAP-Rule" id="MF_00120"/>
    </source>
</evidence>
<dbReference type="InterPro" id="IPR020556">
    <property type="entry name" value="Amidase_CS"/>
</dbReference>
<evidence type="ECO:0000256" key="2">
    <source>
        <dbReference type="ARBA" id="ARBA00011123"/>
    </source>
</evidence>
<evidence type="ECO:0000313" key="13">
    <source>
        <dbReference type="Proteomes" id="UP000673975"/>
    </source>
</evidence>
<evidence type="ECO:0000256" key="9">
    <source>
        <dbReference type="ARBA" id="ARBA00047407"/>
    </source>
</evidence>
<gene>
    <name evidence="10 12" type="primary">gatA</name>
    <name evidence="12" type="ORF">NATSA_10450</name>
</gene>
<keyword evidence="7 10" id="KW-0067">ATP-binding</keyword>
<evidence type="ECO:0000256" key="3">
    <source>
        <dbReference type="ARBA" id="ARBA00012739"/>
    </source>
</evidence>
<comment type="function">
    <text evidence="10">Allows the formation of correctly charged Gln-tRNA(Gln) through the transamidation of misacylated Glu-tRNA(Gln) in organisms which lack glutaminyl-tRNA synthetase. The reaction takes place in the presence of glutamine and ATP through an activated gamma-phospho-Glu-tRNA(Gln).</text>
</comment>
<name>A0A8J7RN40_9BACT</name>
<dbReference type="GO" id="GO:0030956">
    <property type="term" value="C:glutamyl-tRNA(Gln) amidotransferase complex"/>
    <property type="evidence" value="ECO:0007669"/>
    <property type="project" value="InterPro"/>
</dbReference>
<dbReference type="PANTHER" id="PTHR11895">
    <property type="entry name" value="TRANSAMIDASE"/>
    <property type="match status" value="1"/>
</dbReference>
<accession>A0A8J7RN40</accession>
<dbReference type="PANTHER" id="PTHR11895:SF151">
    <property type="entry name" value="GLUTAMYL-TRNA(GLN) AMIDOTRANSFERASE SUBUNIT A"/>
    <property type="match status" value="1"/>
</dbReference>
<dbReference type="HAMAP" id="MF_00120">
    <property type="entry name" value="GatA"/>
    <property type="match status" value="1"/>
</dbReference>
<proteinExistence type="inferred from homology"/>
<evidence type="ECO:0000256" key="1">
    <source>
        <dbReference type="ARBA" id="ARBA00008069"/>
    </source>
</evidence>
<evidence type="ECO:0000256" key="5">
    <source>
        <dbReference type="ARBA" id="ARBA00022598"/>
    </source>
</evidence>
<dbReference type="SUPFAM" id="SSF75304">
    <property type="entry name" value="Amidase signature (AS) enzymes"/>
    <property type="match status" value="1"/>
</dbReference>